<proteinExistence type="predicted"/>
<comment type="caution">
    <text evidence="1">The sequence shown here is derived from an EMBL/GenBank/DDBJ whole genome shotgun (WGS) entry which is preliminary data.</text>
</comment>
<reference evidence="2" key="1">
    <citation type="journal article" date="2022" name="Mol. Ecol. Resour.">
        <title>The genomes of chicory, endive, great burdock and yacon provide insights into Asteraceae palaeo-polyploidization history and plant inulin production.</title>
        <authorList>
            <person name="Fan W."/>
            <person name="Wang S."/>
            <person name="Wang H."/>
            <person name="Wang A."/>
            <person name="Jiang F."/>
            <person name="Liu H."/>
            <person name="Zhao H."/>
            <person name="Xu D."/>
            <person name="Zhang Y."/>
        </authorList>
    </citation>
    <scope>NUCLEOTIDE SEQUENCE [LARGE SCALE GENOMIC DNA]</scope>
    <source>
        <strain evidence="2">cv. Yunnan</strain>
    </source>
</reference>
<dbReference type="EMBL" id="CM042029">
    <property type="protein sequence ID" value="KAI3793575.1"/>
    <property type="molecule type" value="Genomic_DNA"/>
</dbReference>
<sequence length="109" mass="12537">MMRLKHSFYVVAIHPCFGKFLTSPHLFFNPSSTFAASFHSNNWNCKQIRGLKTLKDAVSKFNHMAYRKPIPPIPEFTKAPERGSKRITAWESLQSAKAEAVIRKLEMKL</sequence>
<keyword evidence="2" id="KW-1185">Reference proteome</keyword>
<protein>
    <submittedName>
        <fullName evidence="1">Uncharacterized protein</fullName>
    </submittedName>
</protein>
<accession>A0ACB9HCW8</accession>
<dbReference type="Proteomes" id="UP001056120">
    <property type="component" value="Linkage Group LG12"/>
</dbReference>
<evidence type="ECO:0000313" key="1">
    <source>
        <dbReference type="EMBL" id="KAI3793575.1"/>
    </source>
</evidence>
<reference evidence="1 2" key="2">
    <citation type="journal article" date="2022" name="Mol. Ecol. Resour.">
        <title>The genomes of chicory, endive, great burdock and yacon provide insights into Asteraceae paleo-polyploidization history and plant inulin production.</title>
        <authorList>
            <person name="Fan W."/>
            <person name="Wang S."/>
            <person name="Wang H."/>
            <person name="Wang A."/>
            <person name="Jiang F."/>
            <person name="Liu H."/>
            <person name="Zhao H."/>
            <person name="Xu D."/>
            <person name="Zhang Y."/>
        </authorList>
    </citation>
    <scope>NUCLEOTIDE SEQUENCE [LARGE SCALE GENOMIC DNA]</scope>
    <source>
        <strain evidence="2">cv. Yunnan</strain>
        <tissue evidence="1">Leaves</tissue>
    </source>
</reference>
<evidence type="ECO:0000313" key="2">
    <source>
        <dbReference type="Proteomes" id="UP001056120"/>
    </source>
</evidence>
<organism evidence="1 2">
    <name type="scientific">Smallanthus sonchifolius</name>
    <dbReference type="NCBI Taxonomy" id="185202"/>
    <lineage>
        <taxon>Eukaryota</taxon>
        <taxon>Viridiplantae</taxon>
        <taxon>Streptophyta</taxon>
        <taxon>Embryophyta</taxon>
        <taxon>Tracheophyta</taxon>
        <taxon>Spermatophyta</taxon>
        <taxon>Magnoliopsida</taxon>
        <taxon>eudicotyledons</taxon>
        <taxon>Gunneridae</taxon>
        <taxon>Pentapetalae</taxon>
        <taxon>asterids</taxon>
        <taxon>campanulids</taxon>
        <taxon>Asterales</taxon>
        <taxon>Asteraceae</taxon>
        <taxon>Asteroideae</taxon>
        <taxon>Heliantheae alliance</taxon>
        <taxon>Millerieae</taxon>
        <taxon>Smallanthus</taxon>
    </lineage>
</organism>
<gene>
    <name evidence="1" type="ORF">L1987_36195</name>
</gene>
<name>A0ACB9HCW8_9ASTR</name>